<dbReference type="InterPro" id="IPR011989">
    <property type="entry name" value="ARM-like"/>
</dbReference>
<feature type="domain" description="MMS19 N-terminal" evidence="7">
    <location>
        <begin position="46"/>
        <end position="313"/>
    </location>
</feature>
<evidence type="ECO:0000256" key="3">
    <source>
        <dbReference type="ARBA" id="ARBA00022737"/>
    </source>
</evidence>
<evidence type="ECO:0000256" key="1">
    <source>
        <dbReference type="ARBA" id="ARBA00004123"/>
    </source>
</evidence>
<keyword evidence="5" id="KW-0234">DNA repair</keyword>
<dbReference type="PANTHER" id="PTHR12891">
    <property type="entry name" value="DNA REPAIR/TRANSCRIPTION PROTEIN MET18/MMS19"/>
    <property type="match status" value="1"/>
</dbReference>
<dbReference type="GO" id="GO:0005634">
    <property type="term" value="C:nucleus"/>
    <property type="evidence" value="ECO:0007669"/>
    <property type="project" value="UniProtKB-SubCell"/>
</dbReference>
<dbReference type="InterPro" id="IPR039920">
    <property type="entry name" value="MMS19"/>
</dbReference>
<dbReference type="EMBL" id="JAUJYN010000007">
    <property type="protein sequence ID" value="KAK1265809.1"/>
    <property type="molecule type" value="Genomic_DNA"/>
</dbReference>
<evidence type="ECO:0000259" key="6">
    <source>
        <dbReference type="Pfam" id="PF12460"/>
    </source>
</evidence>
<reference evidence="8" key="1">
    <citation type="journal article" date="2023" name="Nat. Commun.">
        <title>Diploid and tetraploid genomes of Acorus and the evolution of monocots.</title>
        <authorList>
            <person name="Ma L."/>
            <person name="Liu K.W."/>
            <person name="Li Z."/>
            <person name="Hsiao Y.Y."/>
            <person name="Qi Y."/>
            <person name="Fu T."/>
            <person name="Tang G.D."/>
            <person name="Zhang D."/>
            <person name="Sun W.H."/>
            <person name="Liu D.K."/>
            <person name="Li Y."/>
            <person name="Chen G.Z."/>
            <person name="Liu X.D."/>
            <person name="Liao X.Y."/>
            <person name="Jiang Y.T."/>
            <person name="Yu X."/>
            <person name="Hao Y."/>
            <person name="Huang J."/>
            <person name="Zhao X.W."/>
            <person name="Ke S."/>
            <person name="Chen Y.Y."/>
            <person name="Wu W.L."/>
            <person name="Hsu J.L."/>
            <person name="Lin Y.F."/>
            <person name="Huang M.D."/>
            <person name="Li C.Y."/>
            <person name="Huang L."/>
            <person name="Wang Z.W."/>
            <person name="Zhao X."/>
            <person name="Zhong W.Y."/>
            <person name="Peng D.H."/>
            <person name="Ahmad S."/>
            <person name="Lan S."/>
            <person name="Zhang J.S."/>
            <person name="Tsai W.C."/>
            <person name="Van de Peer Y."/>
            <person name="Liu Z.J."/>
        </authorList>
    </citation>
    <scope>NUCLEOTIDE SEQUENCE</scope>
    <source>
        <strain evidence="8">SCP</strain>
    </source>
</reference>
<feature type="domain" description="MMS19 C-terminal" evidence="6">
    <location>
        <begin position="704"/>
        <end position="1105"/>
    </location>
</feature>
<dbReference type="InterPro" id="IPR029240">
    <property type="entry name" value="MMS19_N"/>
</dbReference>
<name>A0AAV9ANQ5_ACOGR</name>
<keyword evidence="4 5" id="KW-0539">Nucleus</keyword>
<evidence type="ECO:0000256" key="2">
    <source>
        <dbReference type="ARBA" id="ARBA00009340"/>
    </source>
</evidence>
<comment type="function">
    <text evidence="5">Key component of the cytosolic iron-sulfur protein assembly (CIA) complex, a multiprotein complex that mediates the incorporation of iron-sulfur cluster into apoproteins specifically involved in DNA metabolism and genomic integrity. In the CIA complex, MMS19 acts as an adapter between early-acting CIA components and a subset of cellular target iron-sulfur proteins.</text>
</comment>
<evidence type="ECO:0000256" key="5">
    <source>
        <dbReference type="RuleBase" id="RU367072"/>
    </source>
</evidence>
<dbReference type="Gene3D" id="1.25.10.10">
    <property type="entry name" value="Leucine-rich Repeat Variant"/>
    <property type="match status" value="1"/>
</dbReference>
<dbReference type="Proteomes" id="UP001179952">
    <property type="component" value="Unassembled WGS sequence"/>
</dbReference>
<evidence type="ECO:0000313" key="9">
    <source>
        <dbReference type="Proteomes" id="UP001179952"/>
    </source>
</evidence>
<dbReference type="Pfam" id="PF14500">
    <property type="entry name" value="MMS19_N"/>
    <property type="match status" value="1"/>
</dbReference>
<organism evidence="8 9">
    <name type="scientific">Acorus gramineus</name>
    <name type="common">Dwarf sweet flag</name>
    <dbReference type="NCBI Taxonomy" id="55184"/>
    <lineage>
        <taxon>Eukaryota</taxon>
        <taxon>Viridiplantae</taxon>
        <taxon>Streptophyta</taxon>
        <taxon>Embryophyta</taxon>
        <taxon>Tracheophyta</taxon>
        <taxon>Spermatophyta</taxon>
        <taxon>Magnoliopsida</taxon>
        <taxon>Liliopsida</taxon>
        <taxon>Acoraceae</taxon>
        <taxon>Acorus</taxon>
    </lineage>
</organism>
<gene>
    <name evidence="8" type="ORF">QJS04_geneDACA002632</name>
</gene>
<keyword evidence="9" id="KW-1185">Reference proteome</keyword>
<dbReference type="InterPro" id="IPR024687">
    <property type="entry name" value="MMS19_C"/>
</dbReference>
<sequence>MAKPSSWIPHVEAFVDSSRPPNQHAASLDAIAALMKGGVLTIEELVREMELYLVTTDNIIRSRGILLLAELLSRLMSKPLDISTIHSLIEFFTSRMADWQALRGALIGCLALLRRKDSVGMVSINDARALARSYLKNLQVQSLALQDRKLCFELLECLLDKFPDAIVPLGEELVTGVCEAIDEEKDPRCLILTFRIAEILLRLFPDPLGPVANLAEDIFDILGRYFPIYFTHPKTDDLDIKRDDLSRSLMHVFSSTPFFEPYAIPLLLEKLSSAFPIAKVDSLKYLSNCTLHYGVQRMEKHAKALWSSLRDTICACSPQEYLFSLDSQDTVSQGNEVAKEAALCLHTILLHFDGLQCDLMFNLIIEDDELETIFNSVSCERHYKDFPIESWRKLNALASILSVSAKISSSCCSRVFEKFFSRLMIIMGISSGTSSLHCYRNGNPAVSNELSFGALCLCVELLAACRELVMNAQLKPVPEHDKWCCMLQNVSSSLAYAFGSGIVEAEFCAGMNQLTGRADNFTTARGLEMLATFPGCNFPITEAVFENILMTFMSIVTSRCEDTFIWNLALKSLVRIGAFIGKFHDSEKELCYTRIVVEKIVSLLPVDDPALSLSMKLKAAADIGTTGLSFMMKINVKLEEAINTEFLKNFGEGSHPKAAENLIHLLNCYSKRVIPWCHENGNFEEVASSFAINIWNLMEANTDFNIGIQEQGLLDALAVVMSLVVAGCRDEYQNLIVQKAHAILSSRPFFELMDSELSIQLEGLLPSHYSVKFCCKDEWIIALFASVVTALRPQTILKNVKAILNMFTVFLLLRGHVSAAQALGSMMNKWPTKISSGELSDTCNLEEAIDIVFKTLSVLSSGFERKSDDLDDNHASCHPIDDHNLVQIHAVVGLAWIGKGLLMRGHEKVKDIIMVLLKCLLSLDSPYNLPLSVDSMHDGDGKDMQFLLAKSAADAFHVFLSESDICLNKKLHARTRPLYKQHFFSTMMPILVSSIKECVSSNTRSILYRAFGHIISDTPLAALLVEAKKLIPSLLDGLSVLSVDVQNKDLIYSLLLVLSGIIVDDNGKEAITENAHTVINLLVQLVMYPHMMLVRETAIQCLIAMSALPHALIYPMRLQVQQAVSKALNDRKRPVRQEAVRCRQAWASMASRSLHF</sequence>
<comment type="subcellular location">
    <subcellularLocation>
        <location evidence="1 5">Nucleus</location>
    </subcellularLocation>
</comment>
<protein>
    <recommendedName>
        <fullName evidence="5">MMS19 nucleotide excision repair protein</fullName>
    </recommendedName>
</protein>
<dbReference type="InterPro" id="IPR016024">
    <property type="entry name" value="ARM-type_fold"/>
</dbReference>
<dbReference type="PANTHER" id="PTHR12891:SF0">
    <property type="entry name" value="MMS19 NUCLEOTIDE EXCISION REPAIR PROTEIN HOMOLOG"/>
    <property type="match status" value="1"/>
</dbReference>
<dbReference type="GO" id="GO:0097361">
    <property type="term" value="C:cytosolic [4Fe-4S] assembly targeting complex"/>
    <property type="evidence" value="ECO:0007669"/>
    <property type="project" value="UniProtKB-UniRule"/>
</dbReference>
<comment type="caution">
    <text evidence="8">The sequence shown here is derived from an EMBL/GenBank/DDBJ whole genome shotgun (WGS) entry which is preliminary data.</text>
</comment>
<comment type="similarity">
    <text evidence="2 5">Belongs to the MET18/MMS19 family.</text>
</comment>
<reference evidence="8" key="2">
    <citation type="submission" date="2023-06" db="EMBL/GenBank/DDBJ databases">
        <authorList>
            <person name="Ma L."/>
            <person name="Liu K.-W."/>
            <person name="Li Z."/>
            <person name="Hsiao Y.-Y."/>
            <person name="Qi Y."/>
            <person name="Fu T."/>
            <person name="Tang G."/>
            <person name="Zhang D."/>
            <person name="Sun W.-H."/>
            <person name="Liu D.-K."/>
            <person name="Li Y."/>
            <person name="Chen G.-Z."/>
            <person name="Liu X.-D."/>
            <person name="Liao X.-Y."/>
            <person name="Jiang Y.-T."/>
            <person name="Yu X."/>
            <person name="Hao Y."/>
            <person name="Huang J."/>
            <person name="Zhao X.-W."/>
            <person name="Ke S."/>
            <person name="Chen Y.-Y."/>
            <person name="Wu W.-L."/>
            <person name="Hsu J.-L."/>
            <person name="Lin Y.-F."/>
            <person name="Huang M.-D."/>
            <person name="Li C.-Y."/>
            <person name="Huang L."/>
            <person name="Wang Z.-W."/>
            <person name="Zhao X."/>
            <person name="Zhong W.-Y."/>
            <person name="Peng D.-H."/>
            <person name="Ahmad S."/>
            <person name="Lan S."/>
            <person name="Zhang J.-S."/>
            <person name="Tsai W.-C."/>
            <person name="Van De Peer Y."/>
            <person name="Liu Z.-J."/>
        </authorList>
    </citation>
    <scope>NUCLEOTIDE SEQUENCE</scope>
    <source>
        <strain evidence="8">SCP</strain>
        <tissue evidence="8">Leaves</tissue>
    </source>
</reference>
<dbReference type="SUPFAM" id="SSF48371">
    <property type="entry name" value="ARM repeat"/>
    <property type="match status" value="2"/>
</dbReference>
<keyword evidence="3" id="KW-0677">Repeat</keyword>
<accession>A0AAV9ANQ5</accession>
<evidence type="ECO:0000256" key="4">
    <source>
        <dbReference type="ARBA" id="ARBA00023242"/>
    </source>
</evidence>
<dbReference type="GO" id="GO:0016226">
    <property type="term" value="P:iron-sulfur cluster assembly"/>
    <property type="evidence" value="ECO:0007669"/>
    <property type="project" value="UniProtKB-UniRule"/>
</dbReference>
<dbReference type="Pfam" id="PF12460">
    <property type="entry name" value="MMS19_C"/>
    <property type="match status" value="1"/>
</dbReference>
<dbReference type="GO" id="GO:0006281">
    <property type="term" value="P:DNA repair"/>
    <property type="evidence" value="ECO:0007669"/>
    <property type="project" value="UniProtKB-UniRule"/>
</dbReference>
<keyword evidence="5" id="KW-0227">DNA damage</keyword>
<proteinExistence type="inferred from homology"/>
<dbReference type="AlphaFoldDB" id="A0AAV9ANQ5"/>
<evidence type="ECO:0000259" key="7">
    <source>
        <dbReference type="Pfam" id="PF14500"/>
    </source>
</evidence>
<dbReference type="GO" id="GO:0051604">
    <property type="term" value="P:protein maturation"/>
    <property type="evidence" value="ECO:0007669"/>
    <property type="project" value="UniProtKB-UniRule"/>
</dbReference>
<evidence type="ECO:0000313" key="8">
    <source>
        <dbReference type="EMBL" id="KAK1265809.1"/>
    </source>
</evidence>